<feature type="compositionally biased region" description="Basic and acidic residues" evidence="1">
    <location>
        <begin position="7"/>
        <end position="17"/>
    </location>
</feature>
<feature type="compositionally biased region" description="Low complexity" evidence="1">
    <location>
        <begin position="18"/>
        <end position="32"/>
    </location>
</feature>
<accession>A0A814TH69</accession>
<evidence type="ECO:0000313" key="2">
    <source>
        <dbReference type="EMBL" id="CAF1161682.1"/>
    </source>
</evidence>
<dbReference type="OrthoDB" id="10057873at2759"/>
<name>A0A814TH69_9BILA</name>
<reference evidence="2" key="1">
    <citation type="submission" date="2021-02" db="EMBL/GenBank/DDBJ databases">
        <authorList>
            <person name="Nowell W R."/>
        </authorList>
    </citation>
    <scope>NUCLEOTIDE SEQUENCE</scope>
</reference>
<dbReference type="Proteomes" id="UP000663855">
    <property type="component" value="Unassembled WGS sequence"/>
</dbReference>
<evidence type="ECO:0008006" key="6">
    <source>
        <dbReference type="Google" id="ProtNLM"/>
    </source>
</evidence>
<evidence type="ECO:0000256" key="1">
    <source>
        <dbReference type="SAM" id="MobiDB-lite"/>
    </source>
</evidence>
<organism evidence="2 5">
    <name type="scientific">Rotaria magnacalcarata</name>
    <dbReference type="NCBI Taxonomy" id="392030"/>
    <lineage>
        <taxon>Eukaryota</taxon>
        <taxon>Metazoa</taxon>
        <taxon>Spiralia</taxon>
        <taxon>Gnathifera</taxon>
        <taxon>Rotifera</taxon>
        <taxon>Eurotatoria</taxon>
        <taxon>Bdelloidea</taxon>
        <taxon>Philodinida</taxon>
        <taxon>Philodinidae</taxon>
        <taxon>Rotaria</taxon>
    </lineage>
</organism>
<feature type="compositionally biased region" description="Polar residues" evidence="1">
    <location>
        <begin position="43"/>
        <end position="58"/>
    </location>
</feature>
<feature type="region of interest" description="Disordered" evidence="1">
    <location>
        <begin position="1"/>
        <end position="73"/>
    </location>
</feature>
<evidence type="ECO:0000313" key="3">
    <source>
        <dbReference type="EMBL" id="CAF1362910.1"/>
    </source>
</evidence>
<dbReference type="Proteomes" id="UP000663834">
    <property type="component" value="Unassembled WGS sequence"/>
</dbReference>
<proteinExistence type="predicted"/>
<dbReference type="EMBL" id="CAJNOV010004068">
    <property type="protein sequence ID" value="CAF1161682.1"/>
    <property type="molecule type" value="Genomic_DNA"/>
</dbReference>
<evidence type="ECO:0000313" key="4">
    <source>
        <dbReference type="EMBL" id="CAF2131100.1"/>
    </source>
</evidence>
<dbReference type="EMBL" id="CAJNOW010002766">
    <property type="protein sequence ID" value="CAF1362910.1"/>
    <property type="molecule type" value="Genomic_DNA"/>
</dbReference>
<gene>
    <name evidence="2" type="ORF">CJN711_LOCUS10045</name>
    <name evidence="3" type="ORF">KQP761_LOCUS7819</name>
    <name evidence="4" type="ORF">MBJ925_LOCUS27609</name>
</gene>
<sequence>MKRKRNSEKSNNLREKSAGASSAISKSGQSAAVTRRVAGLSADQATNITRNRQTCSDISSDENEDAQPAKRRRVSMVHTYAKKVSNVEYECNVCSKAIRCSVDSNASIRRHLLNVHRVDDVNPKSGEPKLIIQIDPFRKSKLDEAAIKCIIVDSRPFGDFRKRGTSKIQFLFIFLNHQ</sequence>
<dbReference type="AlphaFoldDB" id="A0A814TH69"/>
<dbReference type="EMBL" id="CAJNRE010014776">
    <property type="protein sequence ID" value="CAF2131100.1"/>
    <property type="molecule type" value="Genomic_DNA"/>
</dbReference>
<comment type="caution">
    <text evidence="2">The sequence shown here is derived from an EMBL/GenBank/DDBJ whole genome shotgun (WGS) entry which is preliminary data.</text>
</comment>
<protein>
    <recommendedName>
        <fullName evidence="6">BED-type domain-containing protein</fullName>
    </recommendedName>
</protein>
<dbReference type="Proteomes" id="UP000663824">
    <property type="component" value="Unassembled WGS sequence"/>
</dbReference>
<evidence type="ECO:0000313" key="5">
    <source>
        <dbReference type="Proteomes" id="UP000663855"/>
    </source>
</evidence>